<protein>
    <submittedName>
        <fullName evidence="1">Uncharacterized protein</fullName>
    </submittedName>
</protein>
<dbReference type="AlphaFoldDB" id="A0A931GSC8"/>
<organism evidence="1 2">
    <name type="scientific">Corynebacterium aquatimens</name>
    <dbReference type="NCBI Taxonomy" id="1190508"/>
    <lineage>
        <taxon>Bacteria</taxon>
        <taxon>Bacillati</taxon>
        <taxon>Actinomycetota</taxon>
        <taxon>Actinomycetes</taxon>
        <taxon>Mycobacteriales</taxon>
        <taxon>Corynebacteriaceae</taxon>
        <taxon>Corynebacterium</taxon>
    </lineage>
</organism>
<name>A0A931GSC8_9CORY</name>
<dbReference type="Proteomes" id="UP000658613">
    <property type="component" value="Unassembled WGS sequence"/>
</dbReference>
<dbReference type="EMBL" id="JADOUE010000001">
    <property type="protein sequence ID" value="MBG6122923.1"/>
    <property type="molecule type" value="Genomic_DNA"/>
</dbReference>
<evidence type="ECO:0000313" key="2">
    <source>
        <dbReference type="Proteomes" id="UP000658613"/>
    </source>
</evidence>
<sequence>MARNRCQASFCSFPAGRGEDRTLSAIITSVEGDYINFDYKVV</sequence>
<comment type="caution">
    <text evidence="1">The sequence shown here is derived from an EMBL/GenBank/DDBJ whole genome shotgun (WGS) entry which is preliminary data.</text>
</comment>
<keyword evidence="2" id="KW-1185">Reference proteome</keyword>
<gene>
    <name evidence="1" type="ORF">IW254_001892</name>
</gene>
<reference evidence="1" key="1">
    <citation type="submission" date="2020-11" db="EMBL/GenBank/DDBJ databases">
        <title>Sequencing the genomes of 1000 actinobacteria strains.</title>
        <authorList>
            <person name="Klenk H.-P."/>
        </authorList>
    </citation>
    <scope>NUCLEOTIDE SEQUENCE</scope>
    <source>
        <strain evidence="1">DSM 45632</strain>
    </source>
</reference>
<evidence type="ECO:0000313" key="1">
    <source>
        <dbReference type="EMBL" id="MBG6122923.1"/>
    </source>
</evidence>
<accession>A0A931GSC8</accession>
<dbReference type="RefSeq" id="WP_269208582.1">
    <property type="nucleotide sequence ID" value="NZ_CP046980.1"/>
</dbReference>
<proteinExistence type="predicted"/>